<dbReference type="Gene3D" id="3.40.30.40">
    <property type="entry name" value="Perfringolysin"/>
    <property type="match status" value="1"/>
</dbReference>
<dbReference type="Proteomes" id="UP000659767">
    <property type="component" value="Unassembled WGS sequence"/>
</dbReference>
<sequence>MRWAVSGAARFALYEANGYGGPSADASALAEGEDVGKLTFTPPADGSDEQYVVVAYDATGTPVDISQVGVGDPRAVANVTGKLDAWEKDWKEATNPKKESTEKGTPKEEFVNGFKRTTQHMSIVRNPQEVIMFNPNHNMLFPGALVRGNDGVRRGQLVPAGVSDSDRADVKISIDRVSTKTETCAPTLSGVRKAIGTIVGEDICPTGGVYYASTTANTSVEASLQLGVSASYGGFAASLEAKMGRKEYQNTVAVVLKERAFSVSCDNSTPEALFKESFTQEKLESLCSASKPLSSRWHALNPPMLVLAVHYGRTLVFTLTSSASETEIEAAVKASYNGFASASAEVKARYQSVLKTSSIQIIAQGVDVDVLRELANGSIAKIFDKTHKFKEYMPLGYTLATLKGEVTKMSEATEYDAVSWGGMRVELEIPSIWLGMATTDDFDITVNGTVYKARKNQPARVTRTFENDGTGAPFHVTNVKGSSVDWKLGPYDLKWFESGPTHPGKYPEGEEITGTAMKYTATRG</sequence>
<dbReference type="InterPro" id="IPR001869">
    <property type="entry name" value="Thiol_cytolysin"/>
</dbReference>
<keyword evidence="2" id="KW-1185">Reference proteome</keyword>
<evidence type="ECO:0008006" key="3">
    <source>
        <dbReference type="Google" id="ProtNLM"/>
    </source>
</evidence>
<dbReference type="InterPro" id="IPR036363">
    <property type="entry name" value="Thiol_cytolysin_ab_sf"/>
</dbReference>
<name>A0ABQ2TRP4_STRBA</name>
<organism evidence="1 2">
    <name type="scientific">Streptomyces badius</name>
    <dbReference type="NCBI Taxonomy" id="1941"/>
    <lineage>
        <taxon>Bacteria</taxon>
        <taxon>Bacillati</taxon>
        <taxon>Actinomycetota</taxon>
        <taxon>Actinomycetes</taxon>
        <taxon>Kitasatosporales</taxon>
        <taxon>Streptomycetaceae</taxon>
        <taxon>Streptomyces</taxon>
    </lineage>
</organism>
<reference evidence="2" key="1">
    <citation type="journal article" date="2019" name="Int. J. Syst. Evol. Microbiol.">
        <title>The Global Catalogue of Microorganisms (GCM) 10K type strain sequencing project: providing services to taxonomists for standard genome sequencing and annotation.</title>
        <authorList>
            <consortium name="The Broad Institute Genomics Platform"/>
            <consortium name="The Broad Institute Genome Sequencing Center for Infectious Disease"/>
            <person name="Wu L."/>
            <person name="Ma J."/>
        </authorList>
    </citation>
    <scope>NUCLEOTIDE SEQUENCE [LARGE SCALE GENOMIC DNA]</scope>
    <source>
        <strain evidence="2">JCM 4350</strain>
    </source>
</reference>
<dbReference type="Pfam" id="PF01289">
    <property type="entry name" value="Thiol_cytolysin"/>
    <property type="match status" value="1"/>
</dbReference>
<evidence type="ECO:0000313" key="2">
    <source>
        <dbReference type="Proteomes" id="UP000659767"/>
    </source>
</evidence>
<accession>A0ABQ2TRP4</accession>
<comment type="caution">
    <text evidence="1">The sequence shown here is derived from an EMBL/GenBank/DDBJ whole genome shotgun (WGS) entry which is preliminary data.</text>
</comment>
<dbReference type="SUPFAM" id="SSF56978">
    <property type="entry name" value="Perfringolysin"/>
    <property type="match status" value="1"/>
</dbReference>
<proteinExistence type="predicted"/>
<evidence type="ECO:0000313" key="1">
    <source>
        <dbReference type="EMBL" id="GGS83611.1"/>
    </source>
</evidence>
<dbReference type="Gene3D" id="3.30.1040.20">
    <property type="match status" value="1"/>
</dbReference>
<protein>
    <recommendedName>
        <fullName evidence="3">MACPF domain-containing protein</fullName>
    </recommendedName>
</protein>
<dbReference type="EMBL" id="BMSZ01000043">
    <property type="protein sequence ID" value="GGS83611.1"/>
    <property type="molecule type" value="Genomic_DNA"/>
</dbReference>
<dbReference type="InterPro" id="IPR036359">
    <property type="entry name" value="Thiol_cytolysin_sf"/>
</dbReference>
<gene>
    <name evidence="1" type="ORF">GCM10010253_67580</name>
</gene>
<dbReference type="Gene3D" id="3.90.840.10">
    <property type="entry name" value="Thiol-activated cytolysin superfamily/Thiol-activated cytolysin, alpha-beta domain"/>
    <property type="match status" value="1"/>
</dbReference>